<dbReference type="Proteomes" id="UP000253094">
    <property type="component" value="Unassembled WGS sequence"/>
</dbReference>
<proteinExistence type="predicted"/>
<organism evidence="2 3">
    <name type="scientific">Sphaerisporangium album</name>
    <dbReference type="NCBI Taxonomy" id="509200"/>
    <lineage>
        <taxon>Bacteria</taxon>
        <taxon>Bacillati</taxon>
        <taxon>Actinomycetota</taxon>
        <taxon>Actinomycetes</taxon>
        <taxon>Streptosporangiales</taxon>
        <taxon>Streptosporangiaceae</taxon>
        <taxon>Sphaerisporangium</taxon>
    </lineage>
</organism>
<dbReference type="EMBL" id="QOIL01000031">
    <property type="protein sequence ID" value="RCG21000.1"/>
    <property type="molecule type" value="Genomic_DNA"/>
</dbReference>
<reference evidence="2 3" key="1">
    <citation type="submission" date="2018-06" db="EMBL/GenBank/DDBJ databases">
        <title>Sphaerisporangium craniellae sp. nov., isolated from a marine sponge in the South China Sea.</title>
        <authorList>
            <person name="Li L."/>
        </authorList>
    </citation>
    <scope>NUCLEOTIDE SEQUENCE [LARGE SCALE GENOMIC DNA]</scope>
    <source>
        <strain evidence="2 3">CCTCC AA 208026</strain>
    </source>
</reference>
<keyword evidence="3" id="KW-1185">Reference proteome</keyword>
<dbReference type="AlphaFoldDB" id="A0A367EV11"/>
<gene>
    <name evidence="2" type="ORF">DQ384_37045</name>
</gene>
<feature type="compositionally biased region" description="Basic residues" evidence="1">
    <location>
        <begin position="54"/>
        <end position="64"/>
    </location>
</feature>
<accession>A0A367EV11</accession>
<comment type="caution">
    <text evidence="2">The sequence shown here is derived from an EMBL/GenBank/DDBJ whole genome shotgun (WGS) entry which is preliminary data.</text>
</comment>
<sequence>MIDCFVDSVGGSAFVECDDRTAEAEIRAQAFTPGEALAAECEPITWDTSQAPGRSKRPLRRNRK</sequence>
<feature type="region of interest" description="Disordered" evidence="1">
    <location>
        <begin position="45"/>
        <end position="64"/>
    </location>
</feature>
<evidence type="ECO:0000313" key="2">
    <source>
        <dbReference type="EMBL" id="RCG21000.1"/>
    </source>
</evidence>
<name>A0A367EV11_9ACTN</name>
<protein>
    <submittedName>
        <fullName evidence="2">Uncharacterized protein</fullName>
    </submittedName>
</protein>
<evidence type="ECO:0000313" key="3">
    <source>
        <dbReference type="Proteomes" id="UP000253094"/>
    </source>
</evidence>
<evidence type="ECO:0000256" key="1">
    <source>
        <dbReference type="SAM" id="MobiDB-lite"/>
    </source>
</evidence>